<proteinExistence type="predicted"/>
<organism evidence="4 5">
    <name type="scientific">Xanthocytophaga flava</name>
    <dbReference type="NCBI Taxonomy" id="3048013"/>
    <lineage>
        <taxon>Bacteria</taxon>
        <taxon>Pseudomonadati</taxon>
        <taxon>Bacteroidota</taxon>
        <taxon>Cytophagia</taxon>
        <taxon>Cytophagales</taxon>
        <taxon>Rhodocytophagaceae</taxon>
        <taxon>Xanthocytophaga</taxon>
    </lineage>
</organism>
<dbReference type="InterPro" id="IPR015421">
    <property type="entry name" value="PyrdxlP-dep_Trfase_major"/>
</dbReference>
<dbReference type="AlphaFoldDB" id="A0AAE3QID1"/>
<dbReference type="SUPFAM" id="SSF53383">
    <property type="entry name" value="PLP-dependent transferases"/>
    <property type="match status" value="1"/>
</dbReference>
<comment type="caution">
    <text evidence="4">The sequence shown here is derived from an EMBL/GenBank/DDBJ whole genome shotgun (WGS) entry which is preliminary data.</text>
</comment>
<dbReference type="GO" id="GO:0008483">
    <property type="term" value="F:transaminase activity"/>
    <property type="evidence" value="ECO:0007669"/>
    <property type="project" value="UniProtKB-KW"/>
</dbReference>
<sequence>MIQIIQHLPDRVIQTEGKEFLYFSGTSYLGISRNPDFQGYLQEGITQYGTNYSSSRISNIQLDIFEETEQYLATYVKTEAALTFSSGFLAGQAIVRMLQTEGELFYAPRTHPALWTSNSDPSFLSSYQEWIEHICNTVEASTSSPLVFLTNSLDPLYGESYDFSWLQHLATHKRFILVVDDSHGIGVTGNDGNGIAEQIPSLPHVEVIIVGSIGKALGIPGGVVAGSTQRIAQLKKSPFFTAGSPIPPAYLYAFLQAKELYQDLRKKLFENIELFQQETLSLQLFQSFPNYPVFYTQHNTLYDSLYQHQILISSFPYPSPYHPYITRIILNASHTQEDIYQLINSLKIQKA</sequence>
<dbReference type="Gene3D" id="3.90.1150.10">
    <property type="entry name" value="Aspartate Aminotransferase, domain 1"/>
    <property type="match status" value="1"/>
</dbReference>
<evidence type="ECO:0000313" key="5">
    <source>
        <dbReference type="Proteomes" id="UP001241110"/>
    </source>
</evidence>
<dbReference type="InterPro" id="IPR050087">
    <property type="entry name" value="AON_synthase_class-II"/>
</dbReference>
<dbReference type="InterPro" id="IPR015424">
    <property type="entry name" value="PyrdxlP-dep_Trfase"/>
</dbReference>
<reference evidence="4" key="1">
    <citation type="submission" date="2023-05" db="EMBL/GenBank/DDBJ databases">
        <authorList>
            <person name="Zhang X."/>
        </authorList>
    </citation>
    <scope>NUCLEOTIDE SEQUENCE</scope>
    <source>
        <strain evidence="4">YF14B1</strain>
    </source>
</reference>
<evidence type="ECO:0000259" key="3">
    <source>
        <dbReference type="Pfam" id="PF00155"/>
    </source>
</evidence>
<name>A0AAE3QID1_9BACT</name>
<dbReference type="GO" id="GO:0030170">
    <property type="term" value="F:pyridoxal phosphate binding"/>
    <property type="evidence" value="ECO:0007669"/>
    <property type="project" value="InterPro"/>
</dbReference>
<feature type="domain" description="Aminotransferase class I/classII large" evidence="3">
    <location>
        <begin position="63"/>
        <end position="346"/>
    </location>
</feature>
<keyword evidence="4" id="KW-0032">Aminotransferase</keyword>
<dbReference type="Proteomes" id="UP001241110">
    <property type="component" value="Unassembled WGS sequence"/>
</dbReference>
<dbReference type="PANTHER" id="PTHR13693">
    <property type="entry name" value="CLASS II AMINOTRANSFERASE/8-AMINO-7-OXONONANOATE SYNTHASE"/>
    <property type="match status" value="1"/>
</dbReference>
<dbReference type="Pfam" id="PF00155">
    <property type="entry name" value="Aminotran_1_2"/>
    <property type="match status" value="1"/>
</dbReference>
<evidence type="ECO:0000313" key="4">
    <source>
        <dbReference type="EMBL" id="MDJ1479400.1"/>
    </source>
</evidence>
<accession>A0AAE3QID1</accession>
<dbReference type="InterPro" id="IPR004839">
    <property type="entry name" value="Aminotransferase_I/II_large"/>
</dbReference>
<keyword evidence="2" id="KW-0808">Transferase</keyword>
<evidence type="ECO:0000256" key="1">
    <source>
        <dbReference type="ARBA" id="ARBA00001933"/>
    </source>
</evidence>
<dbReference type="RefSeq" id="WP_313975545.1">
    <property type="nucleotide sequence ID" value="NZ_JASJOS010000001.1"/>
</dbReference>
<dbReference type="EMBL" id="JASJOS010000001">
    <property type="protein sequence ID" value="MDJ1479400.1"/>
    <property type="molecule type" value="Genomic_DNA"/>
</dbReference>
<protein>
    <submittedName>
        <fullName evidence="4">Aminotransferase class I/II-fold pyridoxal phosphate-dependent enzyme</fullName>
    </submittedName>
</protein>
<gene>
    <name evidence="4" type="ORF">QNI16_02820</name>
</gene>
<dbReference type="InterPro" id="IPR015422">
    <property type="entry name" value="PyrdxlP-dep_Trfase_small"/>
</dbReference>
<evidence type="ECO:0000256" key="2">
    <source>
        <dbReference type="ARBA" id="ARBA00022679"/>
    </source>
</evidence>
<comment type="cofactor">
    <cofactor evidence="1">
        <name>pyridoxal 5'-phosphate</name>
        <dbReference type="ChEBI" id="CHEBI:597326"/>
    </cofactor>
</comment>
<dbReference type="Gene3D" id="3.40.640.10">
    <property type="entry name" value="Type I PLP-dependent aspartate aminotransferase-like (Major domain)"/>
    <property type="match status" value="1"/>
</dbReference>